<feature type="binding site" evidence="6">
    <location>
        <position position="67"/>
    </location>
    <ligand>
        <name>Zn(2+)</name>
        <dbReference type="ChEBI" id="CHEBI:29105"/>
    </ligand>
</feature>
<keyword evidence="3 6" id="KW-0862">Zinc</keyword>
<dbReference type="InterPro" id="IPR002579">
    <property type="entry name" value="Met_Sox_Rdtase_MsrB_dom"/>
</dbReference>
<dbReference type="EC" id="1.8.4.12" evidence="6"/>
<evidence type="ECO:0000256" key="1">
    <source>
        <dbReference type="ARBA" id="ARBA00007174"/>
    </source>
</evidence>
<name>A0A1D8B2M7_9ACTO</name>
<dbReference type="GO" id="GO:0006979">
    <property type="term" value="P:response to oxidative stress"/>
    <property type="evidence" value="ECO:0007669"/>
    <property type="project" value="InterPro"/>
</dbReference>
<evidence type="ECO:0000256" key="4">
    <source>
        <dbReference type="ARBA" id="ARBA00023002"/>
    </source>
</evidence>
<organism evidence="8 9">
    <name type="scientific">Pauljensenia hongkongensis</name>
    <dbReference type="NCBI Taxonomy" id="178339"/>
    <lineage>
        <taxon>Bacteria</taxon>
        <taxon>Bacillati</taxon>
        <taxon>Actinomycetota</taxon>
        <taxon>Actinomycetes</taxon>
        <taxon>Actinomycetales</taxon>
        <taxon>Actinomycetaceae</taxon>
        <taxon>Pauljensenia</taxon>
    </lineage>
</organism>
<dbReference type="Gene3D" id="2.170.150.20">
    <property type="entry name" value="Peptide methionine sulfoxide reductase"/>
    <property type="match status" value="1"/>
</dbReference>
<dbReference type="KEGG" id="phon:BH719_05485"/>
<dbReference type="STRING" id="178339.BH719_05485"/>
<dbReference type="GO" id="GO:0008270">
    <property type="term" value="F:zinc ion binding"/>
    <property type="evidence" value="ECO:0007669"/>
    <property type="project" value="UniProtKB-UniRule"/>
</dbReference>
<dbReference type="AlphaFoldDB" id="A0A1D8B2M7"/>
<proteinExistence type="inferred from homology"/>
<dbReference type="PANTHER" id="PTHR10173">
    <property type="entry name" value="METHIONINE SULFOXIDE REDUCTASE"/>
    <property type="match status" value="1"/>
</dbReference>
<evidence type="ECO:0000313" key="8">
    <source>
        <dbReference type="EMBL" id="AOS47382.1"/>
    </source>
</evidence>
<protein>
    <recommendedName>
        <fullName evidence="6">Peptide methionine sulfoxide reductase MsrB</fullName>
        <ecNumber evidence="6">1.8.4.12</ecNumber>
    </recommendedName>
    <alternativeName>
        <fullName evidence="6">Peptide-methionine (R)-S-oxide reductase</fullName>
    </alternativeName>
</protein>
<evidence type="ECO:0000259" key="7">
    <source>
        <dbReference type="PROSITE" id="PS51790"/>
    </source>
</evidence>
<dbReference type="GO" id="GO:0033743">
    <property type="term" value="F:peptide-methionine (R)-S-oxide reductase activity"/>
    <property type="evidence" value="ECO:0007669"/>
    <property type="project" value="UniProtKB-UniRule"/>
</dbReference>
<reference evidence="8 9" key="1">
    <citation type="submission" date="2016-09" db="EMBL/GenBank/DDBJ databases">
        <title>Complete genome sequence of Actinomyces hongkongensis HKU8.</title>
        <authorList>
            <person name="Gao Y.-X."/>
            <person name="Zhou Y.-Y."/>
            <person name="Xie Y."/>
            <person name="Wang M."/>
            <person name="Wang S.-J."/>
            <person name="Shen S.-G."/>
        </authorList>
    </citation>
    <scope>NUCLEOTIDE SEQUENCE [LARGE SCALE GENOMIC DNA]</scope>
    <source>
        <strain evidence="8 9">HKU8</strain>
    </source>
</reference>
<sequence length="148" mass="16258">MGGGKGHNRGMSDFPSLDEASALTDAQWRSRLTPMQYHVLREGGTERPFTGELLDEHRQGAYHCAACGQRLFDADAKFESACGWPSFYEADEGATRDLVDTSHGMVRTEVRCSRCGSHLGHVFPDAPDQPTGMRYCMNSAALVFTPAQ</sequence>
<dbReference type="InterPro" id="IPR028427">
    <property type="entry name" value="Met_Sox_Rdtase_MsrB"/>
</dbReference>
<dbReference type="GO" id="GO:0030091">
    <property type="term" value="P:protein repair"/>
    <property type="evidence" value="ECO:0007669"/>
    <property type="project" value="InterPro"/>
</dbReference>
<evidence type="ECO:0000256" key="2">
    <source>
        <dbReference type="ARBA" id="ARBA00022723"/>
    </source>
</evidence>
<feature type="binding site" evidence="6">
    <location>
        <position position="64"/>
    </location>
    <ligand>
        <name>Zn(2+)</name>
        <dbReference type="ChEBI" id="CHEBI:29105"/>
    </ligand>
</feature>
<feature type="domain" description="MsrB" evidence="7">
    <location>
        <begin position="25"/>
        <end position="147"/>
    </location>
</feature>
<feature type="binding site" evidence="6">
    <location>
        <position position="112"/>
    </location>
    <ligand>
        <name>Zn(2+)</name>
        <dbReference type="ChEBI" id="CHEBI:29105"/>
    </ligand>
</feature>
<dbReference type="Proteomes" id="UP000095214">
    <property type="component" value="Chromosome"/>
</dbReference>
<dbReference type="RefSeq" id="WP_009743781.1">
    <property type="nucleotide sequence ID" value="NZ_CP017298.1"/>
</dbReference>
<dbReference type="Pfam" id="PF01641">
    <property type="entry name" value="SelR"/>
    <property type="match status" value="1"/>
</dbReference>
<keyword evidence="9" id="KW-1185">Reference proteome</keyword>
<feature type="binding site" evidence="6">
    <location>
        <position position="115"/>
    </location>
    <ligand>
        <name>Zn(2+)</name>
        <dbReference type="ChEBI" id="CHEBI:29105"/>
    </ligand>
</feature>
<evidence type="ECO:0000256" key="5">
    <source>
        <dbReference type="ARBA" id="ARBA00048488"/>
    </source>
</evidence>
<keyword evidence="2 6" id="KW-0479">Metal-binding</keyword>
<dbReference type="SUPFAM" id="SSF51316">
    <property type="entry name" value="Mss4-like"/>
    <property type="match status" value="1"/>
</dbReference>
<dbReference type="PANTHER" id="PTHR10173:SF52">
    <property type="entry name" value="METHIONINE-R-SULFOXIDE REDUCTASE B1"/>
    <property type="match status" value="1"/>
</dbReference>
<dbReference type="EMBL" id="CP017298">
    <property type="protein sequence ID" value="AOS47382.1"/>
    <property type="molecule type" value="Genomic_DNA"/>
</dbReference>
<evidence type="ECO:0000256" key="6">
    <source>
        <dbReference type="HAMAP-Rule" id="MF_01400"/>
    </source>
</evidence>
<evidence type="ECO:0000313" key="9">
    <source>
        <dbReference type="Proteomes" id="UP000095214"/>
    </source>
</evidence>
<dbReference type="InterPro" id="IPR011057">
    <property type="entry name" value="Mss4-like_sf"/>
</dbReference>
<dbReference type="HAMAP" id="MF_01400">
    <property type="entry name" value="MsrB"/>
    <property type="match status" value="1"/>
</dbReference>
<dbReference type="PROSITE" id="PS51790">
    <property type="entry name" value="MSRB"/>
    <property type="match status" value="1"/>
</dbReference>
<accession>A0A1D8B2M7</accession>
<comment type="cofactor">
    <cofactor evidence="6">
        <name>Zn(2+)</name>
        <dbReference type="ChEBI" id="CHEBI:29105"/>
    </cofactor>
    <text evidence="6">Binds 1 zinc ion per subunit. The zinc ion is important for the structural integrity of the protein.</text>
</comment>
<dbReference type="NCBIfam" id="TIGR00357">
    <property type="entry name" value="peptide-methionine (R)-S-oxide reductase MsrB"/>
    <property type="match status" value="1"/>
</dbReference>
<evidence type="ECO:0000256" key="3">
    <source>
        <dbReference type="ARBA" id="ARBA00022833"/>
    </source>
</evidence>
<comment type="similarity">
    <text evidence="1 6">Belongs to the MsrB Met sulfoxide reductase family.</text>
</comment>
<dbReference type="FunFam" id="2.170.150.20:FF:000001">
    <property type="entry name" value="Peptide methionine sulfoxide reductase MsrB"/>
    <property type="match status" value="1"/>
</dbReference>
<feature type="active site" description="Nucleophile" evidence="6">
    <location>
        <position position="136"/>
    </location>
</feature>
<dbReference type="GO" id="GO:0005737">
    <property type="term" value="C:cytoplasm"/>
    <property type="evidence" value="ECO:0007669"/>
    <property type="project" value="TreeGrafter"/>
</dbReference>
<comment type="catalytic activity">
    <reaction evidence="5 6">
        <text>L-methionyl-[protein] + [thioredoxin]-disulfide + H2O = L-methionyl-(R)-S-oxide-[protein] + [thioredoxin]-dithiol</text>
        <dbReference type="Rhea" id="RHEA:24164"/>
        <dbReference type="Rhea" id="RHEA-COMP:10698"/>
        <dbReference type="Rhea" id="RHEA-COMP:10700"/>
        <dbReference type="Rhea" id="RHEA-COMP:12313"/>
        <dbReference type="Rhea" id="RHEA-COMP:12314"/>
        <dbReference type="ChEBI" id="CHEBI:15377"/>
        <dbReference type="ChEBI" id="CHEBI:16044"/>
        <dbReference type="ChEBI" id="CHEBI:29950"/>
        <dbReference type="ChEBI" id="CHEBI:45764"/>
        <dbReference type="ChEBI" id="CHEBI:50058"/>
        <dbReference type="EC" id="1.8.4.12"/>
    </reaction>
</comment>
<gene>
    <name evidence="6" type="primary">msrB</name>
    <name evidence="8" type="ORF">BH719_05485</name>
</gene>
<keyword evidence="4 6" id="KW-0560">Oxidoreductase</keyword>
<dbReference type="OrthoDB" id="9785497at2"/>